<comment type="caution">
    <text evidence="2">The sequence shown here is derived from an EMBL/GenBank/DDBJ whole genome shotgun (WGS) entry which is preliminary data.</text>
</comment>
<dbReference type="Gene3D" id="3.40.50.300">
    <property type="entry name" value="P-loop containing nucleotide triphosphate hydrolases"/>
    <property type="match status" value="1"/>
</dbReference>
<organism evidence="2 3">
    <name type="scientific">Candidatus Viridilinea mediisalina</name>
    <dbReference type="NCBI Taxonomy" id="2024553"/>
    <lineage>
        <taxon>Bacteria</taxon>
        <taxon>Bacillati</taxon>
        <taxon>Chloroflexota</taxon>
        <taxon>Chloroflexia</taxon>
        <taxon>Chloroflexales</taxon>
        <taxon>Chloroflexineae</taxon>
        <taxon>Oscillochloridaceae</taxon>
        <taxon>Candidatus Viridilinea</taxon>
    </lineage>
</organism>
<evidence type="ECO:0000313" key="3">
    <source>
        <dbReference type="Proteomes" id="UP000220527"/>
    </source>
</evidence>
<evidence type="ECO:0000259" key="1">
    <source>
        <dbReference type="Pfam" id="PF13401"/>
    </source>
</evidence>
<evidence type="ECO:0000313" key="2">
    <source>
        <dbReference type="EMBL" id="PDW02317.1"/>
    </source>
</evidence>
<dbReference type="AlphaFoldDB" id="A0A2A6RGX3"/>
<sequence>MKHNPDNQQHQTLQAKYQPPVYAKRWCDHVLQTPGLYLVVGERQMGKSALLRYLTDEFTKKKITVVAFNFRRGARQPWSAVWRHLYQEIATLRSTRLSQYANIWDWVESRLSTVRPEHPLCIIIDDLQEMHPFDLEKIDTLLPEFDLKNTHVIITSSKNNSILEKLPSLQLENLVFEDIKNLTDAFHLSHPHDRIAREIHARTQGKPLLVYELCCMVQHSDQALSLLQQVPFNLNIEQLMEYRLNMIEGIIAEYSKSNVNLQIRLLQLMRRLLGLLTVAAIPLPFEEVWQFLHCDFEDLNILYQSLGHHIVNEQGEFTLTSMVFRDYLRQTPERGHRYAPVVREYAERLPRMFYRRYQSHLTNLEQLPGYILRHVARWSVELGHVEEVFAHHAWKLALEEREDSLEVVRTTIREAREVAEQLPEPRAKVLAVTACAVMETSLAALLPPELLVNLVYRKLWSTGRALAYARGYTSIGDYLKLQAWLDSTQVTSLPILYDLYRDLAKQLGNIAGLASEEQRYYLRLALQPYEITSHDKPDIISILHQDALLDEDSKNGLNIDRSCELFALIDKLEKETLAAHRSDVIGRNIIQLSRQQEDLLFKIAQEWSAAIPIDLSANRYVQITRLIAGSTRANYFAALDILAPAIRRVFGAECAERMARMIEKITEAYP</sequence>
<dbReference type="InterPro" id="IPR027417">
    <property type="entry name" value="P-loop_NTPase"/>
</dbReference>
<name>A0A2A6RGX3_9CHLR</name>
<dbReference type="SUPFAM" id="SSF52540">
    <property type="entry name" value="P-loop containing nucleoside triphosphate hydrolases"/>
    <property type="match status" value="1"/>
</dbReference>
<dbReference type="InterPro" id="IPR049945">
    <property type="entry name" value="AAA_22"/>
</dbReference>
<dbReference type="EMBL" id="NQWI01000074">
    <property type="protein sequence ID" value="PDW02317.1"/>
    <property type="molecule type" value="Genomic_DNA"/>
</dbReference>
<accession>A0A2A6RGX3</accession>
<reference evidence="3" key="1">
    <citation type="submission" date="2017-08" db="EMBL/GenBank/DDBJ databases">
        <authorList>
            <person name="Grouzdev D.S."/>
            <person name="Gaisin V.A."/>
            <person name="Rysina M.S."/>
            <person name="Gorlenko V.M."/>
        </authorList>
    </citation>
    <scope>NUCLEOTIDE SEQUENCE [LARGE SCALE GENOMIC DNA]</scope>
    <source>
        <strain evidence="3">Kir15-3F</strain>
    </source>
</reference>
<dbReference type="Proteomes" id="UP000220527">
    <property type="component" value="Unassembled WGS sequence"/>
</dbReference>
<proteinExistence type="predicted"/>
<feature type="domain" description="ORC1/DEAH AAA+ ATPase" evidence="1">
    <location>
        <begin position="33"/>
        <end position="142"/>
    </location>
</feature>
<protein>
    <recommendedName>
        <fullName evidence="1">ORC1/DEAH AAA+ ATPase domain-containing protein</fullName>
    </recommendedName>
</protein>
<gene>
    <name evidence="2" type="ORF">CJ255_14620</name>
</gene>
<keyword evidence="3" id="KW-1185">Reference proteome</keyword>
<dbReference type="Pfam" id="PF13401">
    <property type="entry name" value="AAA_22"/>
    <property type="match status" value="1"/>
</dbReference>
<dbReference type="RefSeq" id="WP_097644842.1">
    <property type="nucleotide sequence ID" value="NZ_NQWI01000074.1"/>
</dbReference>